<name>A0A7J7JJG9_BUGNE</name>
<feature type="transmembrane region" description="Helical" evidence="1">
    <location>
        <begin position="38"/>
        <end position="55"/>
    </location>
</feature>
<comment type="caution">
    <text evidence="2">The sequence shown here is derived from an EMBL/GenBank/DDBJ whole genome shotgun (WGS) entry which is preliminary data.</text>
</comment>
<organism evidence="2 3">
    <name type="scientific">Bugula neritina</name>
    <name type="common">Brown bryozoan</name>
    <name type="synonym">Sertularia neritina</name>
    <dbReference type="NCBI Taxonomy" id="10212"/>
    <lineage>
        <taxon>Eukaryota</taxon>
        <taxon>Metazoa</taxon>
        <taxon>Spiralia</taxon>
        <taxon>Lophotrochozoa</taxon>
        <taxon>Bryozoa</taxon>
        <taxon>Gymnolaemata</taxon>
        <taxon>Cheilostomatida</taxon>
        <taxon>Flustrina</taxon>
        <taxon>Buguloidea</taxon>
        <taxon>Bugulidae</taxon>
        <taxon>Bugula</taxon>
    </lineage>
</organism>
<keyword evidence="1" id="KW-0812">Transmembrane</keyword>
<protein>
    <submittedName>
        <fullName evidence="2">Uncharacterized protein</fullName>
    </submittedName>
</protein>
<keyword evidence="1" id="KW-1133">Transmembrane helix</keyword>
<gene>
    <name evidence="2" type="ORF">EB796_015256</name>
</gene>
<proteinExistence type="predicted"/>
<reference evidence="2" key="1">
    <citation type="submission" date="2020-06" db="EMBL/GenBank/DDBJ databases">
        <title>Draft genome of Bugula neritina, a colonial animal packing powerful symbionts and potential medicines.</title>
        <authorList>
            <person name="Rayko M."/>
        </authorList>
    </citation>
    <scope>NUCLEOTIDE SEQUENCE [LARGE SCALE GENOMIC DNA]</scope>
    <source>
        <strain evidence="2">Kwan_BN1</strain>
    </source>
</reference>
<dbReference type="AlphaFoldDB" id="A0A7J7JJG9"/>
<evidence type="ECO:0000256" key="1">
    <source>
        <dbReference type="SAM" id="Phobius"/>
    </source>
</evidence>
<dbReference type="EMBL" id="VXIV02002276">
    <property type="protein sequence ID" value="KAF6026440.1"/>
    <property type="molecule type" value="Genomic_DNA"/>
</dbReference>
<evidence type="ECO:0000313" key="2">
    <source>
        <dbReference type="EMBL" id="KAF6026440.1"/>
    </source>
</evidence>
<keyword evidence="3" id="KW-1185">Reference proteome</keyword>
<sequence>MIRKRRNDLQYKSPAVCLPLQHLWTDLPKNNIEMDSKILLTLGLVVILGCVNASYNTKSYNTHNIVHNTHNNVHSNGYNTHHAQRQCKYTYFYIDHWN</sequence>
<dbReference type="Proteomes" id="UP000593567">
    <property type="component" value="Unassembled WGS sequence"/>
</dbReference>
<keyword evidence="1" id="KW-0472">Membrane</keyword>
<accession>A0A7J7JJG9</accession>
<evidence type="ECO:0000313" key="3">
    <source>
        <dbReference type="Proteomes" id="UP000593567"/>
    </source>
</evidence>